<sequence length="293" mass="33790">MKLIDAHTHAWGRDTQELPWRADLLPPEWDGAYTHEDLVRDMDRAGVAESVIVTTPLYGRGRRANEYTMRSIEAHPDRLWGVGLMEFFPDDPADARDALERVTGHPRMLGVRMHAALEYGEIPGDVDRTGDWITDDRLETVWRRAGELDTAIFVFPKAQQLEQVETLAGRYPETTIVVDHMAWPDETTAPDEEPWTTFESVAEHDNVFVKVSSVPRSAEAAGDSRWPYEPVHDYVTNLLEWFGPERLMLGSDYPWMDDWTDYESCLSWIETVETLSRRDRAYLSHRTFEDLHG</sequence>
<dbReference type="Gene3D" id="3.20.20.140">
    <property type="entry name" value="Metal-dependent hydrolases"/>
    <property type="match status" value="1"/>
</dbReference>
<proteinExistence type="inferred from homology"/>
<comment type="caution">
    <text evidence="3">The sequence shown here is derived from an EMBL/GenBank/DDBJ whole genome shotgun (WGS) entry which is preliminary data.</text>
</comment>
<dbReference type="InterPro" id="IPR006680">
    <property type="entry name" value="Amidohydro-rel"/>
</dbReference>
<dbReference type="InterPro" id="IPR052350">
    <property type="entry name" value="Metallo-dep_Lactonases"/>
</dbReference>
<dbReference type="AlphaFoldDB" id="A0AAP2Z3P3"/>
<comment type="similarity">
    <text evidence="1">Belongs to the metallo-dependent hydrolases superfamily.</text>
</comment>
<dbReference type="SUPFAM" id="SSF51556">
    <property type="entry name" value="Metallo-dependent hydrolases"/>
    <property type="match status" value="1"/>
</dbReference>
<evidence type="ECO:0000259" key="2">
    <source>
        <dbReference type="Pfam" id="PF04909"/>
    </source>
</evidence>
<evidence type="ECO:0000313" key="3">
    <source>
        <dbReference type="EMBL" id="MCU4744642.1"/>
    </source>
</evidence>
<name>A0AAP2Z3P3_9EURY</name>
<dbReference type="EMBL" id="JAOPKA010000036">
    <property type="protein sequence ID" value="MCU4744642.1"/>
    <property type="molecule type" value="Genomic_DNA"/>
</dbReference>
<dbReference type="InterPro" id="IPR032466">
    <property type="entry name" value="Metal_Hydrolase"/>
</dbReference>
<evidence type="ECO:0000256" key="1">
    <source>
        <dbReference type="ARBA" id="ARBA00038310"/>
    </source>
</evidence>
<organism evidence="3 4">
    <name type="scientific">Natronoglomus mannanivorans</name>
    <dbReference type="NCBI Taxonomy" id="2979990"/>
    <lineage>
        <taxon>Archaea</taxon>
        <taxon>Methanobacteriati</taxon>
        <taxon>Methanobacteriota</taxon>
        <taxon>Stenosarchaea group</taxon>
        <taxon>Halobacteria</taxon>
        <taxon>Halobacteriales</taxon>
        <taxon>Natrialbaceae</taxon>
        <taxon>Natronoglomus</taxon>
    </lineage>
</organism>
<gene>
    <name evidence="3" type="ORF">OB960_25055</name>
</gene>
<dbReference type="RefSeq" id="WP_338006443.1">
    <property type="nucleotide sequence ID" value="NZ_JAOPKA010000036.1"/>
</dbReference>
<protein>
    <submittedName>
        <fullName evidence="3">Amidohydrolase</fullName>
    </submittedName>
</protein>
<evidence type="ECO:0000313" key="4">
    <source>
        <dbReference type="Proteomes" id="UP001321018"/>
    </source>
</evidence>
<accession>A0AAP2Z3P3</accession>
<feature type="domain" description="Amidohydrolase-related" evidence="2">
    <location>
        <begin position="4"/>
        <end position="267"/>
    </location>
</feature>
<dbReference type="PANTHER" id="PTHR43569:SF2">
    <property type="entry name" value="AMIDOHYDROLASE-RELATED DOMAIN-CONTAINING PROTEIN"/>
    <property type="match status" value="1"/>
</dbReference>
<dbReference type="GO" id="GO:0016787">
    <property type="term" value="F:hydrolase activity"/>
    <property type="evidence" value="ECO:0007669"/>
    <property type="project" value="InterPro"/>
</dbReference>
<dbReference type="Proteomes" id="UP001321018">
    <property type="component" value="Unassembled WGS sequence"/>
</dbReference>
<dbReference type="Pfam" id="PF04909">
    <property type="entry name" value="Amidohydro_2"/>
    <property type="match status" value="1"/>
</dbReference>
<dbReference type="PANTHER" id="PTHR43569">
    <property type="entry name" value="AMIDOHYDROLASE"/>
    <property type="match status" value="1"/>
</dbReference>
<reference evidence="3" key="1">
    <citation type="submission" date="2022-09" db="EMBL/GenBank/DDBJ databases">
        <title>Enrichment on poylsaccharides allowed isolation of novel metabolic and taxonomic groups of Haloarchaea.</title>
        <authorList>
            <person name="Sorokin D.Y."/>
            <person name="Elcheninov A.G."/>
            <person name="Khizhniak T.V."/>
            <person name="Kolganova T.V."/>
            <person name="Kublanov I.V."/>
        </authorList>
    </citation>
    <scope>NUCLEOTIDE SEQUENCE</scope>
    <source>
        <strain evidence="3">AArc-xg1-1</strain>
    </source>
</reference>